<reference evidence="7 8" key="1">
    <citation type="submission" date="2020-07" db="EMBL/GenBank/DDBJ databases">
        <title>Sequencing the genomes of 1000 actinobacteria strains.</title>
        <authorList>
            <person name="Klenk H.-P."/>
        </authorList>
    </citation>
    <scope>NUCLEOTIDE SEQUENCE [LARGE SCALE GENOMIC DNA]</scope>
    <source>
        <strain evidence="7 8">DSM 22083</strain>
    </source>
</reference>
<feature type="transmembrane region" description="Helical" evidence="6">
    <location>
        <begin position="144"/>
        <end position="164"/>
    </location>
</feature>
<evidence type="ECO:0000256" key="2">
    <source>
        <dbReference type="ARBA" id="ARBA00022448"/>
    </source>
</evidence>
<dbReference type="AlphaFoldDB" id="A0A7Y9IAA2"/>
<dbReference type="GO" id="GO:0016020">
    <property type="term" value="C:membrane"/>
    <property type="evidence" value="ECO:0007669"/>
    <property type="project" value="UniProtKB-SubCell"/>
</dbReference>
<dbReference type="SUPFAM" id="SSF161098">
    <property type="entry name" value="MetI-like"/>
    <property type="match status" value="1"/>
</dbReference>
<dbReference type="RefSeq" id="WP_179753654.1">
    <property type="nucleotide sequence ID" value="NZ_JACCBU010000001.1"/>
</dbReference>
<sequence>MNWDWVVQNSGYLGTLLAGHAIVLGLSLAAGVVIGIPLGYLLAKLRVGPVLAPVLDLLSYASSLGLLLIAPLVRGTAIDDRLNLILAFGTLAVLRICRSVLVAHRRRPAAPYAYLKVAGLGAATRFRLDLAYLAPRVLGTVGRVAVATVVLTTLGGVIVSAAFGPGGELGGLIWRGLDTRDLTQALSGIVLVVALAIMVDLIFRGLRRLAAAEPIEEVAA</sequence>
<feature type="transmembrane region" description="Helical" evidence="6">
    <location>
        <begin position="50"/>
        <end position="70"/>
    </location>
</feature>
<proteinExistence type="predicted"/>
<keyword evidence="8" id="KW-1185">Reference proteome</keyword>
<comment type="subcellular location">
    <subcellularLocation>
        <location evidence="1">Membrane</location>
        <topology evidence="1">Multi-pass membrane protein</topology>
    </subcellularLocation>
</comment>
<organism evidence="7 8">
    <name type="scientific">Microlunatus parietis</name>
    <dbReference type="NCBI Taxonomy" id="682979"/>
    <lineage>
        <taxon>Bacteria</taxon>
        <taxon>Bacillati</taxon>
        <taxon>Actinomycetota</taxon>
        <taxon>Actinomycetes</taxon>
        <taxon>Propionibacteriales</taxon>
        <taxon>Propionibacteriaceae</taxon>
        <taxon>Microlunatus</taxon>
    </lineage>
</organism>
<dbReference type="GO" id="GO:0031460">
    <property type="term" value="P:glycine betaine transport"/>
    <property type="evidence" value="ECO:0007669"/>
    <property type="project" value="TreeGrafter"/>
</dbReference>
<feature type="transmembrane region" description="Helical" evidence="6">
    <location>
        <begin position="20"/>
        <end position="43"/>
    </location>
</feature>
<evidence type="ECO:0000256" key="6">
    <source>
        <dbReference type="SAM" id="Phobius"/>
    </source>
</evidence>
<feature type="transmembrane region" description="Helical" evidence="6">
    <location>
        <begin position="184"/>
        <end position="203"/>
    </location>
</feature>
<keyword evidence="5 6" id="KW-0472">Membrane</keyword>
<evidence type="ECO:0000256" key="1">
    <source>
        <dbReference type="ARBA" id="ARBA00004141"/>
    </source>
</evidence>
<evidence type="ECO:0000256" key="4">
    <source>
        <dbReference type="ARBA" id="ARBA00022989"/>
    </source>
</evidence>
<dbReference type="PANTHER" id="PTHR30177">
    <property type="entry name" value="GLYCINE BETAINE/L-PROLINE TRANSPORT SYSTEM PERMEASE PROTEIN PROW"/>
    <property type="match status" value="1"/>
</dbReference>
<dbReference type="EMBL" id="JACCBU010000001">
    <property type="protein sequence ID" value="NYE72679.1"/>
    <property type="molecule type" value="Genomic_DNA"/>
</dbReference>
<evidence type="ECO:0000256" key="5">
    <source>
        <dbReference type="ARBA" id="ARBA00023136"/>
    </source>
</evidence>
<evidence type="ECO:0000313" key="8">
    <source>
        <dbReference type="Proteomes" id="UP000569914"/>
    </source>
</evidence>
<name>A0A7Y9IAA2_9ACTN</name>
<feature type="transmembrane region" description="Helical" evidence="6">
    <location>
        <begin position="82"/>
        <end position="101"/>
    </location>
</feature>
<evidence type="ECO:0000256" key="3">
    <source>
        <dbReference type="ARBA" id="ARBA00022692"/>
    </source>
</evidence>
<dbReference type="InterPro" id="IPR051204">
    <property type="entry name" value="ABC_transp_perm/SBD"/>
</dbReference>
<keyword evidence="4 6" id="KW-1133">Transmembrane helix</keyword>
<accession>A0A7Y9IAA2</accession>
<comment type="caution">
    <text evidence="7">The sequence shown here is derived from an EMBL/GenBank/DDBJ whole genome shotgun (WGS) entry which is preliminary data.</text>
</comment>
<dbReference type="InterPro" id="IPR035906">
    <property type="entry name" value="MetI-like_sf"/>
</dbReference>
<dbReference type="Proteomes" id="UP000569914">
    <property type="component" value="Unassembled WGS sequence"/>
</dbReference>
<protein>
    <submittedName>
        <fullName evidence="7">Osmoprotectant transport system permease protein</fullName>
    </submittedName>
</protein>
<gene>
    <name evidence="7" type="ORF">BKA15_004008</name>
</gene>
<keyword evidence="2" id="KW-0813">Transport</keyword>
<evidence type="ECO:0000313" key="7">
    <source>
        <dbReference type="EMBL" id="NYE72679.1"/>
    </source>
</evidence>
<dbReference type="PANTHER" id="PTHR30177:SF4">
    <property type="entry name" value="OSMOPROTECTANT IMPORT PERMEASE PROTEIN OSMW"/>
    <property type="match status" value="1"/>
</dbReference>
<keyword evidence="3 6" id="KW-0812">Transmembrane</keyword>